<evidence type="ECO:0000256" key="2">
    <source>
        <dbReference type="ARBA" id="ARBA00022741"/>
    </source>
</evidence>
<feature type="compositionally biased region" description="Basic residues" evidence="5">
    <location>
        <begin position="52"/>
        <end position="61"/>
    </location>
</feature>
<keyword evidence="2 4" id="KW-0547">Nucleotide-binding</keyword>
<dbReference type="InterPro" id="IPR008271">
    <property type="entry name" value="Ser/Thr_kinase_AS"/>
</dbReference>
<dbReference type="Proteomes" id="UP000290900">
    <property type="component" value="Unassembled WGS sequence"/>
</dbReference>
<keyword evidence="8" id="KW-1185">Reference proteome</keyword>
<dbReference type="InterPro" id="IPR050235">
    <property type="entry name" value="CK1_Ser-Thr_kinase"/>
</dbReference>
<name>A0A448YIZ8_BRENA</name>
<feature type="compositionally biased region" description="Low complexity" evidence="5">
    <location>
        <begin position="13"/>
        <end position="25"/>
    </location>
</feature>
<evidence type="ECO:0000259" key="6">
    <source>
        <dbReference type="PROSITE" id="PS50011"/>
    </source>
</evidence>
<dbReference type="SUPFAM" id="SSF56112">
    <property type="entry name" value="Protein kinase-like (PK-like)"/>
    <property type="match status" value="1"/>
</dbReference>
<dbReference type="PROSITE" id="PS00108">
    <property type="entry name" value="PROTEIN_KINASE_ST"/>
    <property type="match status" value="1"/>
</dbReference>
<evidence type="ECO:0000313" key="7">
    <source>
        <dbReference type="EMBL" id="VEU20848.1"/>
    </source>
</evidence>
<dbReference type="Pfam" id="PF00069">
    <property type="entry name" value="Pkinase"/>
    <property type="match status" value="1"/>
</dbReference>
<dbReference type="GO" id="GO:0030447">
    <property type="term" value="P:filamentous growth"/>
    <property type="evidence" value="ECO:0007669"/>
    <property type="project" value="UniProtKB-ARBA"/>
</dbReference>
<feature type="region of interest" description="Disordered" evidence="5">
    <location>
        <begin position="1"/>
        <end position="70"/>
    </location>
</feature>
<dbReference type="SMART" id="SM00220">
    <property type="entry name" value="S_TKc"/>
    <property type="match status" value="1"/>
</dbReference>
<dbReference type="InterPro" id="IPR011009">
    <property type="entry name" value="Kinase-like_dom_sf"/>
</dbReference>
<feature type="compositionally biased region" description="Polar residues" evidence="5">
    <location>
        <begin position="26"/>
        <end position="50"/>
    </location>
</feature>
<dbReference type="AlphaFoldDB" id="A0A448YIZ8"/>
<dbReference type="PANTHER" id="PTHR11909">
    <property type="entry name" value="CASEIN KINASE-RELATED"/>
    <property type="match status" value="1"/>
</dbReference>
<proteinExistence type="predicted"/>
<dbReference type="GO" id="GO:0005524">
    <property type="term" value="F:ATP binding"/>
    <property type="evidence" value="ECO:0007669"/>
    <property type="project" value="UniProtKB-UniRule"/>
</dbReference>
<accession>A0A448YIZ8</accession>
<dbReference type="InterPro" id="IPR017441">
    <property type="entry name" value="Protein_kinase_ATP_BS"/>
</dbReference>
<organism evidence="7 8">
    <name type="scientific">Brettanomyces naardenensis</name>
    <name type="common">Yeast</name>
    <dbReference type="NCBI Taxonomy" id="13370"/>
    <lineage>
        <taxon>Eukaryota</taxon>
        <taxon>Fungi</taxon>
        <taxon>Dikarya</taxon>
        <taxon>Ascomycota</taxon>
        <taxon>Saccharomycotina</taxon>
        <taxon>Pichiomycetes</taxon>
        <taxon>Pichiales</taxon>
        <taxon>Pichiaceae</taxon>
        <taxon>Brettanomyces</taxon>
    </lineage>
</organism>
<dbReference type="PROSITE" id="PS50011">
    <property type="entry name" value="PROTEIN_KINASE_DOM"/>
    <property type="match status" value="1"/>
</dbReference>
<keyword evidence="3 4" id="KW-0067">ATP-binding</keyword>
<dbReference type="GO" id="GO:0004674">
    <property type="term" value="F:protein serine/threonine kinase activity"/>
    <property type="evidence" value="ECO:0007669"/>
    <property type="project" value="UniProtKB-EC"/>
</dbReference>
<feature type="binding site" evidence="4">
    <location>
        <position position="110"/>
    </location>
    <ligand>
        <name>ATP</name>
        <dbReference type="ChEBI" id="CHEBI:30616"/>
    </ligand>
</feature>
<gene>
    <name evidence="7" type="ORF">BRENAR_LOCUS1583</name>
</gene>
<evidence type="ECO:0000256" key="4">
    <source>
        <dbReference type="PROSITE-ProRule" id="PRU10141"/>
    </source>
</evidence>
<dbReference type="PROSITE" id="PS00107">
    <property type="entry name" value="PROTEIN_KINASE_ATP"/>
    <property type="match status" value="1"/>
</dbReference>
<protein>
    <recommendedName>
        <fullName evidence="1">non-specific serine/threonine protein kinase</fullName>
        <ecNumber evidence="1">2.7.11.1</ecNumber>
    </recommendedName>
</protein>
<evidence type="ECO:0000313" key="8">
    <source>
        <dbReference type="Proteomes" id="UP000290900"/>
    </source>
</evidence>
<dbReference type="Gene3D" id="1.10.510.10">
    <property type="entry name" value="Transferase(Phosphotransferase) domain 1"/>
    <property type="match status" value="1"/>
</dbReference>
<evidence type="ECO:0000256" key="1">
    <source>
        <dbReference type="ARBA" id="ARBA00012513"/>
    </source>
</evidence>
<evidence type="ECO:0000256" key="5">
    <source>
        <dbReference type="SAM" id="MobiDB-lite"/>
    </source>
</evidence>
<dbReference type="InterPro" id="IPR000719">
    <property type="entry name" value="Prot_kinase_dom"/>
</dbReference>
<reference evidence="7 8" key="1">
    <citation type="submission" date="2018-12" db="EMBL/GenBank/DDBJ databases">
        <authorList>
            <person name="Tiukova I."/>
            <person name="Dainat J."/>
        </authorList>
    </citation>
    <scope>NUCLEOTIDE SEQUENCE [LARGE SCALE GENOMIC DNA]</scope>
</reference>
<feature type="compositionally biased region" description="Basic and acidic residues" evidence="5">
    <location>
        <begin position="1"/>
        <end position="12"/>
    </location>
</feature>
<sequence length="501" mass="57208">MSEQQKGEEELKQPTSQTPPHSSSPDTVNQKMPSSTRPLVSSAPQSTEASITHHRHHHRHGQSTGSATTSASRNIIAGHYQIAQKIGEGSFGIIFKGYDLLRANQPVAIKFESRKSEAPQLKDEFKAYKIMNNAVNNYIKNGADIDPDHNKYLSLKGIPKVYYFGQEGYYNILIIQLLGPSLEDLFEWCGRRFSVKTVAQCAKQMVARIQFVHENDLIYRDIKPDNFLVGASSEDNTIYLVDFGMIKQYRNPITKQHIPYRERKSLSGTARYMSINTHLGREQSRRDDLESLGHVFIYFLKGELPWQGLKAPTNKLKYEKIGERKQLTPIAQLCSRLPPQFAEYMTYVRSLKFDEQPDYQYLVSLMDSVLTSSGERDDDIYDWMKLNDGKGWDWSKNKKINLNGYGSNNHKQQHRSTQAIPPNHSQLQTSLTNHYSRGANKYGSDSYGKINESTALLTGQQRYDPYGNSYSRQQQQIDSDDTGKGFFGFLRQFCCCCCCCC</sequence>
<dbReference type="EMBL" id="CAACVR010000007">
    <property type="protein sequence ID" value="VEU20848.1"/>
    <property type="molecule type" value="Genomic_DNA"/>
</dbReference>
<dbReference type="OrthoDB" id="5800476at2759"/>
<feature type="domain" description="Protein kinase" evidence="6">
    <location>
        <begin position="80"/>
        <end position="370"/>
    </location>
</feature>
<evidence type="ECO:0000256" key="3">
    <source>
        <dbReference type="ARBA" id="ARBA00022840"/>
    </source>
</evidence>
<dbReference type="STRING" id="13370.A0A448YIZ8"/>
<dbReference type="EC" id="2.7.11.1" evidence="1"/>
<dbReference type="FunFam" id="1.10.510.10:FF:001123">
    <property type="entry name" value="CK1/CK1/CK1-D protein kinase"/>
    <property type="match status" value="1"/>
</dbReference>
<dbReference type="InParanoid" id="A0A448YIZ8"/>